<proteinExistence type="predicted"/>
<dbReference type="AlphaFoldDB" id="A0A2P2QTA3"/>
<evidence type="ECO:0000313" key="1">
    <source>
        <dbReference type="EMBL" id="MBX70104.1"/>
    </source>
</evidence>
<sequence length="29" mass="3729">MYTEYLSRGNQINWKEFSDTFRKKWWTNV</sequence>
<accession>A0A2P2QTA3</accession>
<organism evidence="1">
    <name type="scientific">Rhizophora mucronata</name>
    <name type="common">Asiatic mangrove</name>
    <dbReference type="NCBI Taxonomy" id="61149"/>
    <lineage>
        <taxon>Eukaryota</taxon>
        <taxon>Viridiplantae</taxon>
        <taxon>Streptophyta</taxon>
        <taxon>Embryophyta</taxon>
        <taxon>Tracheophyta</taxon>
        <taxon>Spermatophyta</taxon>
        <taxon>Magnoliopsida</taxon>
        <taxon>eudicotyledons</taxon>
        <taxon>Gunneridae</taxon>
        <taxon>Pentapetalae</taxon>
        <taxon>rosids</taxon>
        <taxon>fabids</taxon>
        <taxon>Malpighiales</taxon>
        <taxon>Rhizophoraceae</taxon>
        <taxon>Rhizophora</taxon>
    </lineage>
</organism>
<protein>
    <submittedName>
        <fullName evidence="1">Uncharacterized protein</fullName>
    </submittedName>
</protein>
<reference evidence="1" key="1">
    <citation type="submission" date="2018-02" db="EMBL/GenBank/DDBJ databases">
        <title>Rhizophora mucronata_Transcriptome.</title>
        <authorList>
            <person name="Meera S.P."/>
            <person name="Sreeshan A."/>
            <person name="Augustine A."/>
        </authorList>
    </citation>
    <scope>NUCLEOTIDE SEQUENCE</scope>
    <source>
        <tissue evidence="1">Leaf</tissue>
    </source>
</reference>
<dbReference type="EMBL" id="GGEC01089620">
    <property type="protein sequence ID" value="MBX70104.1"/>
    <property type="molecule type" value="Transcribed_RNA"/>
</dbReference>
<name>A0A2P2QTA3_RHIMU</name>